<dbReference type="EMBL" id="UINC01007129">
    <property type="protein sequence ID" value="SVA31572.1"/>
    <property type="molecule type" value="Genomic_DNA"/>
</dbReference>
<evidence type="ECO:0008006" key="4">
    <source>
        <dbReference type="Google" id="ProtNLM"/>
    </source>
</evidence>
<name>A0A381UTR4_9ZZZZ</name>
<dbReference type="PANTHER" id="PTHR36842:SF1">
    <property type="entry name" value="PROTEIN TOLB"/>
    <property type="match status" value="1"/>
</dbReference>
<dbReference type="InterPro" id="IPR011659">
    <property type="entry name" value="WD40"/>
</dbReference>
<organism evidence="3">
    <name type="scientific">marine metagenome</name>
    <dbReference type="NCBI Taxonomy" id="408172"/>
    <lineage>
        <taxon>unclassified sequences</taxon>
        <taxon>metagenomes</taxon>
        <taxon>ecological metagenomes</taxon>
    </lineage>
</organism>
<dbReference type="InterPro" id="IPR011042">
    <property type="entry name" value="6-blade_b-propeller_TolB-like"/>
</dbReference>
<proteinExistence type="inferred from homology"/>
<evidence type="ECO:0000256" key="1">
    <source>
        <dbReference type="ARBA" id="ARBA00009820"/>
    </source>
</evidence>
<dbReference type="Pfam" id="PF07676">
    <property type="entry name" value="PD40"/>
    <property type="match status" value="5"/>
</dbReference>
<dbReference type="Gene3D" id="2.60.40.10">
    <property type="entry name" value="Immunoglobulins"/>
    <property type="match status" value="1"/>
</dbReference>
<reference evidence="3" key="1">
    <citation type="submission" date="2018-05" db="EMBL/GenBank/DDBJ databases">
        <authorList>
            <person name="Lanie J.A."/>
            <person name="Ng W.-L."/>
            <person name="Kazmierczak K.M."/>
            <person name="Andrzejewski T.M."/>
            <person name="Davidsen T.M."/>
            <person name="Wayne K.J."/>
            <person name="Tettelin H."/>
            <person name="Glass J.I."/>
            <person name="Rusch D."/>
            <person name="Podicherti R."/>
            <person name="Tsui H.-C.T."/>
            <person name="Winkler M.E."/>
        </authorList>
    </citation>
    <scope>NUCLEOTIDE SEQUENCE</scope>
</reference>
<evidence type="ECO:0000313" key="3">
    <source>
        <dbReference type="EMBL" id="SVA31572.1"/>
    </source>
</evidence>
<dbReference type="PANTHER" id="PTHR36842">
    <property type="entry name" value="PROTEIN TOLB HOMOLOG"/>
    <property type="match status" value="1"/>
</dbReference>
<gene>
    <name evidence="3" type="ORF">METZ01_LOCUS84426</name>
</gene>
<evidence type="ECO:0000256" key="2">
    <source>
        <dbReference type="SAM" id="MobiDB-lite"/>
    </source>
</evidence>
<dbReference type="AlphaFoldDB" id="A0A381UTR4"/>
<sequence>MQPIRQIMSLKNTAKVRNKRALIFLIVIAILSGCTPSAANLKDQAIETVGETSIKASVDATLEAMREDATATPISDKGGRGAPPPPPIGSTPSPESSPPNETGETCNPKKYMGVFGLDESVTFTGEQDGSSTDIYVMDANSWEKLPNTSGGDTEPKWSRDGSRIAYVSDGGASMGDIFVMGADGHNRVNIAHTLYYEDSPVWSPDGEKIAFSSNRDGNWDIFVMNADGSDQTNITNSPSNEYSPTWSPDGSRIAFSSDLDGFDIYVINANGSNLANITNSPEGEFDPSWSPDAGKIAFSSDRDGNWDIHIMHSDGSNNTNLTYNSGSGQSQEPEWSPDGSRIVFSDTGPCGHSAIWVMDSDGENIYLLWEFPNGDSYSPHWGPEESTAAAADVSKQTVNCEAADPDEYGNIVHWCDDGSYWWIDSVTGYRYETDAAGNKVTDNPAGYPTTDLMTVTGRVMWNNQPVSTAKIVAGIGNSPETAANVTTSPVDSEGYFSITYDGTEGSMIWVLTQDDEYLVPERAAGLKELQEQTTTVAGTLDLGIIGLEKKLRLMTPDNGASTTMTPTFTWEAIPSAVNYQVIIDALDVAGSASEQYEVGNVTEFELTEPLTPDIKYKWYVTAFSDSGWAIASNIGQSFKVDSNDGVVINYDLDIIRGITPDGAYHDGEPLQTVVGIRGVPYEFIGWEIEGADETAQANIAWGDGEYQTLHSQELMQNSGVIAASHIYSSGGVYFGYIDVVSNGNSVANSSFTVFINEVSTETACDATNPYDFIVSGFSFQGENDTFRKVDNFGNELGDTCGVEGLYQRPIVENFYHKGIISQQDGEYFWNNMGRRWQLYPEFDLGRFSTGPNNPYEESPYFTLFRGDADVTTEVNGRRSTSSDDNN</sequence>
<dbReference type="PROSITE" id="PS51257">
    <property type="entry name" value="PROKAR_LIPOPROTEIN"/>
    <property type="match status" value="1"/>
</dbReference>
<dbReference type="InterPro" id="IPR013783">
    <property type="entry name" value="Ig-like_fold"/>
</dbReference>
<accession>A0A381UTR4</accession>
<dbReference type="SUPFAM" id="SSF82171">
    <property type="entry name" value="DPP6 N-terminal domain-like"/>
    <property type="match status" value="2"/>
</dbReference>
<feature type="region of interest" description="Disordered" evidence="2">
    <location>
        <begin position="70"/>
        <end position="109"/>
    </location>
</feature>
<protein>
    <recommendedName>
        <fullName evidence="4">Fibronectin type-III domain-containing protein</fullName>
    </recommendedName>
</protein>
<comment type="similarity">
    <text evidence="1">Belongs to the TolB family.</text>
</comment>
<dbReference type="Gene3D" id="2.120.10.30">
    <property type="entry name" value="TolB, C-terminal domain"/>
    <property type="match status" value="2"/>
</dbReference>